<dbReference type="InterPro" id="IPR008271">
    <property type="entry name" value="Ser/Thr_kinase_AS"/>
</dbReference>
<dbReference type="Gene3D" id="1.10.510.10">
    <property type="entry name" value="Transferase(Phosphotransferase) domain 1"/>
    <property type="match status" value="1"/>
</dbReference>
<dbReference type="OrthoDB" id="5497928at2"/>
<dbReference type="Gene3D" id="3.30.200.20">
    <property type="entry name" value="Phosphorylase Kinase, domain 1"/>
    <property type="match status" value="1"/>
</dbReference>
<organism evidence="7 8">
    <name type="scientific">Sorangium cellulosum</name>
    <name type="common">Polyangium cellulosum</name>
    <dbReference type="NCBI Taxonomy" id="56"/>
    <lineage>
        <taxon>Bacteria</taxon>
        <taxon>Pseudomonadati</taxon>
        <taxon>Myxococcota</taxon>
        <taxon>Polyangia</taxon>
        <taxon>Polyangiales</taxon>
        <taxon>Polyangiaceae</taxon>
        <taxon>Sorangium</taxon>
    </lineage>
</organism>
<evidence type="ECO:0000313" key="8">
    <source>
        <dbReference type="Proteomes" id="UP000238348"/>
    </source>
</evidence>
<keyword evidence="2" id="KW-0547">Nucleotide-binding</keyword>
<dbReference type="InterPro" id="IPR000719">
    <property type="entry name" value="Prot_kinase_dom"/>
</dbReference>
<dbReference type="SUPFAM" id="SSF56112">
    <property type="entry name" value="Protein kinase-like (PK-like)"/>
    <property type="match status" value="1"/>
</dbReference>
<keyword evidence="3 7" id="KW-0418">Kinase</keyword>
<dbReference type="CDD" id="cd14014">
    <property type="entry name" value="STKc_PknB_like"/>
    <property type="match status" value="1"/>
</dbReference>
<accession>A0A2L0EJ77</accession>
<dbReference type="RefSeq" id="WP_104977322.1">
    <property type="nucleotide sequence ID" value="NZ_CP012673.1"/>
</dbReference>
<gene>
    <name evidence="7" type="ORF">SOCE26_007260</name>
</gene>
<dbReference type="PANTHER" id="PTHR43289:SF6">
    <property type="entry name" value="SERINE_THREONINE-PROTEIN KINASE NEKL-3"/>
    <property type="match status" value="1"/>
</dbReference>
<sequence length="504" mass="52563">MGRADDDTLESASPGTVGPADETVALPGEDEAAAMGDGYEAPAPERAGEYVVGSAIAQGGFGVVYRGAHAAHGAPVAIKVMHAELAAHPDLIARFEREVEAMRRVRHPNVVEVLDVGRLEDGRPYLVMELLDGTDVERLLRARGRLPPEEALALLEPLCSALEAAHAQAIVHRDIKPSNVFVCSERAGGRVVLLDFGVAKLLDAPGPSLTTSRQIVGSPSSMSPEQLMSRPVDARADIYALGALTYMMLTGEPPFSGTSFVVLRQLHLFASPPRPSARARVSQSLDGVVLQALSKAPAERQRSVGEFLAGVRAAIAAPGARGPGGGAARRSAVGVYVEVQADPGALDEADAALLDDLESILPFALDELARAGFAAAVEAGTTALVTADRPLDPARDEAARRGALQAALSLKWRLDARGGRDPRVHVRFCVHVGELVAGADGALTGGDLLALAAWVPEGAAEGVFASPAVLDGLGIAAQPAPMSRRSSAMLRVIEADRRPTQSTK</sequence>
<reference evidence="7 8" key="1">
    <citation type="submission" date="2015-09" db="EMBL/GenBank/DDBJ databases">
        <title>Sorangium comparison.</title>
        <authorList>
            <person name="Zaburannyi N."/>
            <person name="Bunk B."/>
            <person name="Overmann J."/>
            <person name="Mueller R."/>
        </authorList>
    </citation>
    <scope>NUCLEOTIDE SEQUENCE [LARGE SCALE GENOMIC DNA]</scope>
    <source>
        <strain evidence="7 8">So ce26</strain>
    </source>
</reference>
<feature type="domain" description="Protein kinase" evidence="6">
    <location>
        <begin position="50"/>
        <end position="315"/>
    </location>
</feature>
<keyword evidence="1 7" id="KW-0808">Transferase</keyword>
<dbReference type="PANTHER" id="PTHR43289">
    <property type="entry name" value="MITOGEN-ACTIVATED PROTEIN KINASE KINASE KINASE 20-RELATED"/>
    <property type="match status" value="1"/>
</dbReference>
<evidence type="ECO:0000256" key="2">
    <source>
        <dbReference type="ARBA" id="ARBA00022741"/>
    </source>
</evidence>
<dbReference type="AlphaFoldDB" id="A0A2L0EJ77"/>
<keyword evidence="4" id="KW-0067">ATP-binding</keyword>
<dbReference type="GO" id="GO:0005524">
    <property type="term" value="F:ATP binding"/>
    <property type="evidence" value="ECO:0007669"/>
    <property type="project" value="UniProtKB-KW"/>
</dbReference>
<dbReference type="Proteomes" id="UP000238348">
    <property type="component" value="Chromosome"/>
</dbReference>
<evidence type="ECO:0000256" key="1">
    <source>
        <dbReference type="ARBA" id="ARBA00022679"/>
    </source>
</evidence>
<protein>
    <submittedName>
        <fullName evidence="7">Protein kinase</fullName>
        <ecNumber evidence="7">2.7.11.1</ecNumber>
    </submittedName>
</protein>
<dbReference type="Pfam" id="PF00069">
    <property type="entry name" value="Pkinase"/>
    <property type="match status" value="1"/>
</dbReference>
<dbReference type="GO" id="GO:0004674">
    <property type="term" value="F:protein serine/threonine kinase activity"/>
    <property type="evidence" value="ECO:0007669"/>
    <property type="project" value="UniProtKB-EC"/>
</dbReference>
<name>A0A2L0EJ77_SORCE</name>
<dbReference type="InterPro" id="IPR011009">
    <property type="entry name" value="Kinase-like_dom_sf"/>
</dbReference>
<proteinExistence type="predicted"/>
<evidence type="ECO:0000259" key="6">
    <source>
        <dbReference type="PROSITE" id="PS50011"/>
    </source>
</evidence>
<evidence type="ECO:0000256" key="3">
    <source>
        <dbReference type="ARBA" id="ARBA00022777"/>
    </source>
</evidence>
<evidence type="ECO:0000256" key="5">
    <source>
        <dbReference type="SAM" id="MobiDB-lite"/>
    </source>
</evidence>
<evidence type="ECO:0000313" key="7">
    <source>
        <dbReference type="EMBL" id="AUX39337.1"/>
    </source>
</evidence>
<evidence type="ECO:0000256" key="4">
    <source>
        <dbReference type="ARBA" id="ARBA00022840"/>
    </source>
</evidence>
<dbReference type="SMART" id="SM00220">
    <property type="entry name" value="S_TKc"/>
    <property type="match status" value="1"/>
</dbReference>
<dbReference type="EC" id="2.7.11.1" evidence="7"/>
<dbReference type="EMBL" id="CP012673">
    <property type="protein sequence ID" value="AUX39337.1"/>
    <property type="molecule type" value="Genomic_DNA"/>
</dbReference>
<feature type="region of interest" description="Disordered" evidence="5">
    <location>
        <begin position="1"/>
        <end position="23"/>
    </location>
</feature>
<dbReference type="PROSITE" id="PS50011">
    <property type="entry name" value="PROTEIN_KINASE_DOM"/>
    <property type="match status" value="1"/>
</dbReference>
<dbReference type="PROSITE" id="PS00108">
    <property type="entry name" value="PROTEIN_KINASE_ST"/>
    <property type="match status" value="1"/>
</dbReference>